<dbReference type="EMBL" id="PIUM01000024">
    <property type="protein sequence ID" value="PKU23043.1"/>
    <property type="molecule type" value="Genomic_DNA"/>
</dbReference>
<comment type="caution">
    <text evidence="2">The sequence shown here is derived from an EMBL/GenBank/DDBJ whole genome shotgun (WGS) entry which is preliminary data.</text>
</comment>
<organism evidence="2 3">
    <name type="scientific">Telmatospirillum siberiense</name>
    <dbReference type="NCBI Taxonomy" id="382514"/>
    <lineage>
        <taxon>Bacteria</taxon>
        <taxon>Pseudomonadati</taxon>
        <taxon>Pseudomonadota</taxon>
        <taxon>Alphaproteobacteria</taxon>
        <taxon>Rhodospirillales</taxon>
        <taxon>Rhodospirillaceae</taxon>
        <taxon>Telmatospirillum</taxon>
    </lineage>
</organism>
<dbReference type="Proteomes" id="UP000233293">
    <property type="component" value="Unassembled WGS sequence"/>
</dbReference>
<accession>A0A2N3PRL3</accession>
<reference evidence="3" key="1">
    <citation type="submission" date="2017-12" db="EMBL/GenBank/DDBJ databases">
        <title>Draft genome sequence of Telmatospirillum siberiense 26-4b1T, an acidotolerant peatland alphaproteobacterium potentially involved in sulfur cycling.</title>
        <authorList>
            <person name="Hausmann B."/>
            <person name="Pjevac P."/>
            <person name="Schreck K."/>
            <person name="Herbold C.W."/>
            <person name="Daims H."/>
            <person name="Wagner M."/>
            <person name="Pester M."/>
            <person name="Loy A."/>
        </authorList>
    </citation>
    <scope>NUCLEOTIDE SEQUENCE [LARGE SCALE GENOMIC DNA]</scope>
    <source>
        <strain evidence="3">26-4b1</strain>
    </source>
</reference>
<proteinExistence type="predicted"/>
<gene>
    <name evidence="2" type="ORF">CWS72_18585</name>
</gene>
<protein>
    <submittedName>
        <fullName evidence="2">Uncharacterized protein</fullName>
    </submittedName>
</protein>
<evidence type="ECO:0000313" key="3">
    <source>
        <dbReference type="Proteomes" id="UP000233293"/>
    </source>
</evidence>
<feature type="region of interest" description="Disordered" evidence="1">
    <location>
        <begin position="1"/>
        <end position="65"/>
    </location>
</feature>
<evidence type="ECO:0000256" key="1">
    <source>
        <dbReference type="SAM" id="MobiDB-lite"/>
    </source>
</evidence>
<feature type="compositionally biased region" description="Basic and acidic residues" evidence="1">
    <location>
        <begin position="8"/>
        <end position="51"/>
    </location>
</feature>
<dbReference type="AlphaFoldDB" id="A0A2N3PRL3"/>
<name>A0A2N3PRL3_9PROT</name>
<keyword evidence="3" id="KW-1185">Reference proteome</keyword>
<dbReference type="OrthoDB" id="9994434at2"/>
<dbReference type="RefSeq" id="WP_101252131.1">
    <property type="nucleotide sequence ID" value="NZ_PIUM01000024.1"/>
</dbReference>
<sequence length="65" mass="6846">MPQTSHTKAADAHEAAVKMHRSAADEHAKGDHKAGLEHAEKAVKLSKEAQERGTGAHAKSKSAAH</sequence>
<evidence type="ECO:0000313" key="2">
    <source>
        <dbReference type="EMBL" id="PKU23043.1"/>
    </source>
</evidence>